<accession>A0AC61DCI7</accession>
<gene>
    <name evidence="1" type="ORF">CS063_11475</name>
</gene>
<proteinExistence type="predicted"/>
<evidence type="ECO:0000313" key="2">
    <source>
        <dbReference type="Proteomes" id="UP000224460"/>
    </source>
</evidence>
<evidence type="ECO:0000313" key="1">
    <source>
        <dbReference type="EMBL" id="PHV70282.1"/>
    </source>
</evidence>
<reference evidence="1" key="1">
    <citation type="submission" date="2017-10" db="EMBL/GenBank/DDBJ databases">
        <title>Genome sequence of cellulolytic Lachnospiraceae bacterium XHS1971 isolated from hotspring sediment.</title>
        <authorList>
            <person name="Vasudevan G."/>
            <person name="Joshi A.J."/>
            <person name="Hivarkar S."/>
            <person name="Lanjekar V.B."/>
            <person name="Dhakephalkar P.K."/>
            <person name="Dagar S."/>
        </authorList>
    </citation>
    <scope>NUCLEOTIDE SEQUENCE</scope>
    <source>
        <strain evidence="1">XHS1971</strain>
    </source>
</reference>
<protein>
    <submittedName>
        <fullName evidence="1">Propanediol utilization protein</fullName>
    </submittedName>
</protein>
<organism evidence="1 2">
    <name type="scientific">Sporanaerobium hydrogeniformans</name>
    <dbReference type="NCBI Taxonomy" id="3072179"/>
    <lineage>
        <taxon>Bacteria</taxon>
        <taxon>Bacillati</taxon>
        <taxon>Bacillota</taxon>
        <taxon>Clostridia</taxon>
        <taxon>Lachnospirales</taxon>
        <taxon>Lachnospiraceae</taxon>
        <taxon>Sporanaerobium</taxon>
    </lineage>
</organism>
<sequence>MTLQVEDKQRIIQEFVPGKQITLAHIIANPTGDIYKKLGLITEKISAIGILTITPSEGSIIAADVASKAADIAIGFIDRFSGALIISGDISAVEAAVKEIIEVLEHTLGFTPTHITRT</sequence>
<dbReference type="Proteomes" id="UP000224460">
    <property type="component" value="Unassembled WGS sequence"/>
</dbReference>
<keyword evidence="2" id="KW-1185">Reference proteome</keyword>
<dbReference type="EMBL" id="PEDL01000012">
    <property type="protein sequence ID" value="PHV70282.1"/>
    <property type="molecule type" value="Genomic_DNA"/>
</dbReference>
<name>A0AC61DCI7_9FIRM</name>
<comment type="caution">
    <text evidence="1">The sequence shown here is derived from an EMBL/GenBank/DDBJ whole genome shotgun (WGS) entry which is preliminary data.</text>
</comment>